<dbReference type="EMBL" id="QGUI02000122">
    <property type="protein sequence ID" value="MFO7192705.1"/>
    <property type="molecule type" value="Genomic_DNA"/>
</dbReference>
<evidence type="ECO:0000313" key="5">
    <source>
        <dbReference type="EMBL" id="MFO7192705.1"/>
    </source>
</evidence>
<dbReference type="InterPro" id="IPR050166">
    <property type="entry name" value="ABC_transporter_ATP-bind"/>
</dbReference>
<dbReference type="InterPro" id="IPR003593">
    <property type="entry name" value="AAA+_ATPase"/>
</dbReference>
<dbReference type="SUPFAM" id="SSF52540">
    <property type="entry name" value="P-loop containing nucleoside triphosphate hydrolases"/>
    <property type="match status" value="1"/>
</dbReference>
<dbReference type="PROSITE" id="PS00211">
    <property type="entry name" value="ABC_TRANSPORTER_1"/>
    <property type="match status" value="1"/>
</dbReference>
<protein>
    <submittedName>
        <fullName evidence="5">ABC transporter ATP-binding protein</fullName>
    </submittedName>
</protein>
<dbReference type="GO" id="GO:0005524">
    <property type="term" value="F:ATP binding"/>
    <property type="evidence" value="ECO:0007669"/>
    <property type="project" value="UniProtKB-KW"/>
</dbReference>
<dbReference type="Gene3D" id="3.40.50.300">
    <property type="entry name" value="P-loop containing nucleotide triphosphate hydrolases"/>
    <property type="match status" value="1"/>
</dbReference>
<keyword evidence="3 5" id="KW-0067">ATP-binding</keyword>
<dbReference type="PROSITE" id="PS50893">
    <property type="entry name" value="ABC_TRANSPORTER_2"/>
    <property type="match status" value="1"/>
</dbReference>
<dbReference type="Proteomes" id="UP000249324">
    <property type="component" value="Unassembled WGS sequence"/>
</dbReference>
<dbReference type="PANTHER" id="PTHR42788:SF13">
    <property type="entry name" value="ALIPHATIC SULFONATES IMPORT ATP-BINDING PROTEIN SSUB"/>
    <property type="match status" value="1"/>
</dbReference>
<dbReference type="PANTHER" id="PTHR42788">
    <property type="entry name" value="TAURINE IMPORT ATP-BINDING PROTEIN-RELATED"/>
    <property type="match status" value="1"/>
</dbReference>
<dbReference type="AlphaFoldDB" id="A0ABD6FHF8"/>
<gene>
    <name evidence="5" type="ORF">DIU77_010735</name>
</gene>
<dbReference type="Pfam" id="PF00005">
    <property type="entry name" value="ABC_tran"/>
    <property type="match status" value="1"/>
</dbReference>
<proteinExistence type="predicted"/>
<evidence type="ECO:0000259" key="4">
    <source>
        <dbReference type="PROSITE" id="PS50893"/>
    </source>
</evidence>
<reference evidence="5 6" key="1">
    <citation type="journal article" date="2021" name="BMC Genomics">
        <title>Genome-resolved metagenome and metatranscriptome analyses of thermophilic composting reveal key bacterial players and their metabolic interactions.</title>
        <authorList>
            <person name="Braga L.P.P."/>
            <person name="Pereira R.V."/>
            <person name="Martins L.F."/>
            <person name="Moura L.M.S."/>
            <person name="Sanchez F.B."/>
            <person name="Patane J.S.L."/>
            <person name="da Silva A.M."/>
            <person name="Setubal J.C."/>
        </authorList>
    </citation>
    <scope>NUCLEOTIDE SEQUENCE [LARGE SCALE GENOMIC DNA]</scope>
    <source>
        <strain evidence="5">ZC4RG45</strain>
    </source>
</reference>
<keyword evidence="1" id="KW-0813">Transport</keyword>
<dbReference type="SMART" id="SM00382">
    <property type="entry name" value="AAA"/>
    <property type="match status" value="1"/>
</dbReference>
<feature type="domain" description="ABC transporter" evidence="4">
    <location>
        <begin position="11"/>
        <end position="239"/>
    </location>
</feature>
<sequence length="260" mass="29076">MVENAARPVKAVIRNVSKVYRGRTDVPALDTVDAVVYEGEFLTIVGPSGCGKSTLLRMLDGLQRPSEGAVEITKASSDRPLTSMVFQDYSVYPWMSVFDNVALGLARSTLSKAEKAERVREWLDRMDLGKFESAYPMELSGGMQQRVAIARALVAEPEILLMDEPFAALDAQLRRRLQEELLEIVGNTGRTVVFVTHSLEEAILLGDRILVMSARPGRIVDSVDVPFPRPRDPELRTSPGFRDLEERLWTILKDHADHRV</sequence>
<evidence type="ECO:0000256" key="2">
    <source>
        <dbReference type="ARBA" id="ARBA00022741"/>
    </source>
</evidence>
<evidence type="ECO:0000313" key="6">
    <source>
        <dbReference type="Proteomes" id="UP000249324"/>
    </source>
</evidence>
<dbReference type="InterPro" id="IPR003439">
    <property type="entry name" value="ABC_transporter-like_ATP-bd"/>
</dbReference>
<evidence type="ECO:0000256" key="1">
    <source>
        <dbReference type="ARBA" id="ARBA00022448"/>
    </source>
</evidence>
<comment type="caution">
    <text evidence="5">The sequence shown here is derived from an EMBL/GenBank/DDBJ whole genome shotgun (WGS) entry which is preliminary data.</text>
</comment>
<organism evidence="5 6">
    <name type="scientific">Thermocrispum agreste</name>
    <dbReference type="NCBI Taxonomy" id="37925"/>
    <lineage>
        <taxon>Bacteria</taxon>
        <taxon>Bacillati</taxon>
        <taxon>Actinomycetota</taxon>
        <taxon>Actinomycetes</taxon>
        <taxon>Pseudonocardiales</taxon>
        <taxon>Pseudonocardiaceae</taxon>
        <taxon>Thermocrispum</taxon>
    </lineage>
</organism>
<dbReference type="InterPro" id="IPR027417">
    <property type="entry name" value="P-loop_NTPase"/>
</dbReference>
<dbReference type="InterPro" id="IPR017871">
    <property type="entry name" value="ABC_transporter-like_CS"/>
</dbReference>
<dbReference type="CDD" id="cd03293">
    <property type="entry name" value="ABC_NrtD_SsuB_transporters"/>
    <property type="match status" value="1"/>
</dbReference>
<evidence type="ECO:0000256" key="3">
    <source>
        <dbReference type="ARBA" id="ARBA00022840"/>
    </source>
</evidence>
<name>A0ABD6FHF8_9PSEU</name>
<accession>A0ABD6FHF8</accession>
<keyword evidence="2" id="KW-0547">Nucleotide-binding</keyword>